<gene>
    <name evidence="4" type="ORF">SAHL_13715</name>
</gene>
<keyword evidence="2" id="KW-0732">Signal</keyword>
<feature type="region of interest" description="Disordered" evidence="1">
    <location>
        <begin position="176"/>
        <end position="207"/>
    </location>
</feature>
<evidence type="ECO:0000256" key="2">
    <source>
        <dbReference type="SAM" id="SignalP"/>
    </source>
</evidence>
<protein>
    <recommendedName>
        <fullName evidence="3">Cds6 C-terminal domain-containing protein</fullName>
    </recommendedName>
</protein>
<evidence type="ECO:0000256" key="1">
    <source>
        <dbReference type="SAM" id="MobiDB-lite"/>
    </source>
</evidence>
<dbReference type="RefSeq" id="WP_184947700.1">
    <property type="nucleotide sequence ID" value="NZ_AYKF01000110.1"/>
</dbReference>
<dbReference type="Pfam" id="PF13432">
    <property type="entry name" value="TPR_16"/>
    <property type="match status" value="1"/>
</dbReference>
<feature type="chain" id="PRO_5019150836" description="Cds6 C-terminal domain-containing protein" evidence="2">
    <location>
        <begin position="27"/>
        <end position="320"/>
    </location>
</feature>
<feature type="domain" description="Cds6 C-terminal" evidence="3">
    <location>
        <begin position="209"/>
        <end position="313"/>
    </location>
</feature>
<dbReference type="AlphaFoldDB" id="A0A423PJD3"/>
<comment type="caution">
    <text evidence="4">The sequence shown here is derived from an EMBL/GenBank/DDBJ whole genome shotgun (WGS) entry which is preliminary data.</text>
</comment>
<feature type="signal peptide" evidence="2">
    <location>
        <begin position="1"/>
        <end position="26"/>
    </location>
</feature>
<dbReference type="InterPro" id="IPR011990">
    <property type="entry name" value="TPR-like_helical_dom_sf"/>
</dbReference>
<evidence type="ECO:0000313" key="5">
    <source>
        <dbReference type="Proteomes" id="UP000285123"/>
    </source>
</evidence>
<dbReference type="Pfam" id="PF13414">
    <property type="entry name" value="TPR_11"/>
    <property type="match status" value="1"/>
</dbReference>
<accession>A0A423PJD3</accession>
<proteinExistence type="predicted"/>
<dbReference type="InterPro" id="IPR056203">
    <property type="entry name" value="Cds6_C"/>
</dbReference>
<dbReference type="Gene3D" id="1.25.40.10">
    <property type="entry name" value="Tetratricopeptide repeat domain"/>
    <property type="match status" value="1"/>
</dbReference>
<evidence type="ECO:0000259" key="3">
    <source>
        <dbReference type="Pfam" id="PF24125"/>
    </source>
</evidence>
<dbReference type="SUPFAM" id="SSF54427">
    <property type="entry name" value="NTF2-like"/>
    <property type="match status" value="1"/>
</dbReference>
<dbReference type="InterPro" id="IPR032710">
    <property type="entry name" value="NTF2-like_dom_sf"/>
</dbReference>
<dbReference type="EMBL" id="AYKF01000110">
    <property type="protein sequence ID" value="ROO25706.1"/>
    <property type="molecule type" value="Genomic_DNA"/>
</dbReference>
<name>A0A423PJD3_9GAMM</name>
<organism evidence="4 5">
    <name type="scientific">Salinisphaera orenii YIM 95161</name>
    <dbReference type="NCBI Taxonomy" id="1051139"/>
    <lineage>
        <taxon>Bacteria</taxon>
        <taxon>Pseudomonadati</taxon>
        <taxon>Pseudomonadota</taxon>
        <taxon>Gammaproteobacteria</taxon>
        <taxon>Salinisphaerales</taxon>
        <taxon>Salinisphaeraceae</taxon>
        <taxon>Salinisphaera</taxon>
    </lineage>
</organism>
<dbReference type="Gene3D" id="3.10.450.50">
    <property type="match status" value="1"/>
</dbReference>
<evidence type="ECO:0000313" key="4">
    <source>
        <dbReference type="EMBL" id="ROO25706.1"/>
    </source>
</evidence>
<sequence>MTRRSAARRCARRLGALIVLPSLAIAATVTLDDLHSEIDAGHFEAAASQAADYLEAHPGDRDARFLHARALAGRGDIQAAIDAYEELATDYPLRPEPANNLAVLHAERGELEAARDWLEKALATQPAYATAHRNLGDVYTALAELAYRNALDSDAVDAKTPLTLLDRFYYAQESVAPGQTETPAPVRRPVTGDTPAPGEPPPAGDDRSILQSVRAWAIAWSNQDFAAYTDFYAEDFDPGDDLGRAQWLSVRKARLARPDDIHIHIDAPQIERIAEDRVRVSFTQRYESPRYSDRTRKRLLLTRTDGGWRILRETTVDEGR</sequence>
<dbReference type="SUPFAM" id="SSF48452">
    <property type="entry name" value="TPR-like"/>
    <property type="match status" value="1"/>
</dbReference>
<reference evidence="4 5" key="1">
    <citation type="submission" date="2013-10" db="EMBL/GenBank/DDBJ databases">
        <title>Salinisphaera halophila YIM 95161 Genome Sequencing.</title>
        <authorList>
            <person name="Lai Q."/>
            <person name="Li C."/>
            <person name="Shao Z."/>
        </authorList>
    </citation>
    <scope>NUCLEOTIDE SEQUENCE [LARGE SCALE GENOMIC DNA]</scope>
    <source>
        <strain evidence="4 5">YIM 95161</strain>
    </source>
</reference>
<dbReference type="Pfam" id="PF24125">
    <property type="entry name" value="Cds6_C"/>
    <property type="match status" value="1"/>
</dbReference>
<dbReference type="Proteomes" id="UP000285123">
    <property type="component" value="Unassembled WGS sequence"/>
</dbReference>